<accession>A0A8K0NZJ0</accession>
<keyword evidence="1" id="KW-0472">Membrane</keyword>
<proteinExistence type="predicted"/>
<protein>
    <submittedName>
        <fullName evidence="2">Uncharacterized protein</fullName>
    </submittedName>
</protein>
<feature type="transmembrane region" description="Helical" evidence="1">
    <location>
        <begin position="32"/>
        <end position="52"/>
    </location>
</feature>
<reference evidence="2" key="2">
    <citation type="submission" date="2017-10" db="EMBL/GenBank/DDBJ databases">
        <title>Ladona fulva Genome sequencing and assembly.</title>
        <authorList>
            <person name="Murali S."/>
            <person name="Richards S."/>
            <person name="Bandaranaike D."/>
            <person name="Bellair M."/>
            <person name="Blankenburg K."/>
            <person name="Chao H."/>
            <person name="Dinh H."/>
            <person name="Doddapaneni H."/>
            <person name="Dugan-Rocha S."/>
            <person name="Elkadiri S."/>
            <person name="Gnanaolivu R."/>
            <person name="Hernandez B."/>
            <person name="Skinner E."/>
            <person name="Javaid M."/>
            <person name="Lee S."/>
            <person name="Li M."/>
            <person name="Ming W."/>
            <person name="Munidasa M."/>
            <person name="Muniz J."/>
            <person name="Nguyen L."/>
            <person name="Hughes D."/>
            <person name="Osuji N."/>
            <person name="Pu L.-L."/>
            <person name="Puazo M."/>
            <person name="Qu C."/>
            <person name="Quiroz J."/>
            <person name="Raj R."/>
            <person name="Weissenberger G."/>
            <person name="Xin Y."/>
            <person name="Zou X."/>
            <person name="Han Y."/>
            <person name="Worley K."/>
            <person name="Muzny D."/>
            <person name="Gibbs R."/>
        </authorList>
    </citation>
    <scope>NUCLEOTIDE SEQUENCE</scope>
    <source>
        <strain evidence="2">Sampled in the wild</strain>
    </source>
</reference>
<comment type="caution">
    <text evidence="2">The sequence shown here is derived from an EMBL/GenBank/DDBJ whole genome shotgun (WGS) entry which is preliminary data.</text>
</comment>
<gene>
    <name evidence="2" type="ORF">J437_LFUL008485</name>
</gene>
<feature type="transmembrane region" description="Helical" evidence="1">
    <location>
        <begin position="72"/>
        <end position="95"/>
    </location>
</feature>
<evidence type="ECO:0000313" key="3">
    <source>
        <dbReference type="Proteomes" id="UP000792457"/>
    </source>
</evidence>
<dbReference type="OrthoDB" id="3053196at2759"/>
<keyword evidence="1" id="KW-1133">Transmembrane helix</keyword>
<keyword evidence="1" id="KW-0812">Transmembrane</keyword>
<reference evidence="2" key="1">
    <citation type="submission" date="2013-04" db="EMBL/GenBank/DDBJ databases">
        <authorList>
            <person name="Qu J."/>
            <person name="Murali S.C."/>
            <person name="Bandaranaike D."/>
            <person name="Bellair M."/>
            <person name="Blankenburg K."/>
            <person name="Chao H."/>
            <person name="Dinh H."/>
            <person name="Doddapaneni H."/>
            <person name="Downs B."/>
            <person name="Dugan-Rocha S."/>
            <person name="Elkadiri S."/>
            <person name="Gnanaolivu R.D."/>
            <person name="Hernandez B."/>
            <person name="Javaid M."/>
            <person name="Jayaseelan J.C."/>
            <person name="Lee S."/>
            <person name="Li M."/>
            <person name="Ming W."/>
            <person name="Munidasa M."/>
            <person name="Muniz J."/>
            <person name="Nguyen L."/>
            <person name="Ongeri F."/>
            <person name="Osuji N."/>
            <person name="Pu L.-L."/>
            <person name="Puazo M."/>
            <person name="Qu C."/>
            <person name="Quiroz J."/>
            <person name="Raj R."/>
            <person name="Weissenberger G."/>
            <person name="Xin Y."/>
            <person name="Zou X."/>
            <person name="Han Y."/>
            <person name="Richards S."/>
            <person name="Worley K."/>
            <person name="Muzny D."/>
            <person name="Gibbs R."/>
        </authorList>
    </citation>
    <scope>NUCLEOTIDE SEQUENCE</scope>
    <source>
        <strain evidence="2">Sampled in the wild</strain>
    </source>
</reference>
<organism evidence="2 3">
    <name type="scientific">Ladona fulva</name>
    <name type="common">Scarce chaser dragonfly</name>
    <name type="synonym">Libellula fulva</name>
    <dbReference type="NCBI Taxonomy" id="123851"/>
    <lineage>
        <taxon>Eukaryota</taxon>
        <taxon>Metazoa</taxon>
        <taxon>Ecdysozoa</taxon>
        <taxon>Arthropoda</taxon>
        <taxon>Hexapoda</taxon>
        <taxon>Insecta</taxon>
        <taxon>Pterygota</taxon>
        <taxon>Palaeoptera</taxon>
        <taxon>Odonata</taxon>
        <taxon>Epiprocta</taxon>
        <taxon>Anisoptera</taxon>
        <taxon>Libelluloidea</taxon>
        <taxon>Libellulidae</taxon>
        <taxon>Ladona</taxon>
    </lineage>
</organism>
<evidence type="ECO:0000256" key="1">
    <source>
        <dbReference type="SAM" id="Phobius"/>
    </source>
</evidence>
<name>A0A8K0NZJ0_LADFU</name>
<dbReference type="AlphaFoldDB" id="A0A8K0NZJ0"/>
<dbReference type="Proteomes" id="UP000792457">
    <property type="component" value="Unassembled WGS sequence"/>
</dbReference>
<feature type="transmembrane region" description="Helical" evidence="1">
    <location>
        <begin position="6"/>
        <end position="25"/>
    </location>
</feature>
<dbReference type="EMBL" id="KZ308343">
    <property type="protein sequence ID" value="KAG8227841.1"/>
    <property type="molecule type" value="Genomic_DNA"/>
</dbReference>
<evidence type="ECO:0000313" key="2">
    <source>
        <dbReference type="EMBL" id="KAG8227841.1"/>
    </source>
</evidence>
<keyword evidence="3" id="KW-1185">Reference proteome</keyword>
<sequence length="112" mass="12673">MYDSIINYSFNIITGVLTLYISSSFNRVGICLLVYHYVSEALFHAARLIYFADKTESGSKGILTDFTKMKCIFMSSSILCYFADTYISGWFRLLLHPMDGLGEKTFSTGLTD</sequence>